<dbReference type="AlphaFoldDB" id="A0A163QAU5"/>
<gene>
    <name evidence="2" type="ORF">AWM68_09250</name>
</gene>
<keyword evidence="1" id="KW-0812">Transmembrane</keyword>
<evidence type="ECO:0008006" key="4">
    <source>
        <dbReference type="Google" id="ProtNLM"/>
    </source>
</evidence>
<keyword evidence="1" id="KW-1133">Transmembrane helix</keyword>
<feature type="transmembrane region" description="Helical" evidence="1">
    <location>
        <begin position="73"/>
        <end position="97"/>
    </location>
</feature>
<evidence type="ECO:0000313" key="2">
    <source>
        <dbReference type="EMBL" id="KZE64832.1"/>
    </source>
</evidence>
<protein>
    <recommendedName>
        <fullName evidence="4">DUF3021 domain-containing protein</fullName>
    </recommendedName>
</protein>
<organism evidence="2 3">
    <name type="scientific">Fictibacillus phosphorivorans</name>
    <dbReference type="NCBI Taxonomy" id="1221500"/>
    <lineage>
        <taxon>Bacteria</taxon>
        <taxon>Bacillati</taxon>
        <taxon>Bacillota</taxon>
        <taxon>Bacilli</taxon>
        <taxon>Bacillales</taxon>
        <taxon>Fictibacillaceae</taxon>
        <taxon>Fictibacillus</taxon>
    </lineage>
</organism>
<dbReference type="EMBL" id="LRFC01000034">
    <property type="protein sequence ID" value="KZE64832.1"/>
    <property type="molecule type" value="Genomic_DNA"/>
</dbReference>
<feature type="transmembrane region" description="Helical" evidence="1">
    <location>
        <begin position="39"/>
        <end position="61"/>
    </location>
</feature>
<comment type="caution">
    <text evidence="2">The sequence shown here is derived from an EMBL/GenBank/DDBJ whole genome shotgun (WGS) entry which is preliminary data.</text>
</comment>
<evidence type="ECO:0000256" key="1">
    <source>
        <dbReference type="SAM" id="Phobius"/>
    </source>
</evidence>
<evidence type="ECO:0000313" key="3">
    <source>
        <dbReference type="Proteomes" id="UP000076567"/>
    </source>
</evidence>
<accession>A0A163QAU5</accession>
<reference evidence="3" key="1">
    <citation type="submission" date="2016-01" db="EMBL/GenBank/DDBJ databases">
        <title>Draft genome of Chromobacterium sp. F49.</title>
        <authorList>
            <person name="Hong K.W."/>
        </authorList>
    </citation>
    <scope>NUCLEOTIDE SEQUENCE [LARGE SCALE GENOMIC DNA]</scope>
    <source>
        <strain evidence="3">P7IIIA</strain>
    </source>
</reference>
<keyword evidence="1" id="KW-0472">Membrane</keyword>
<dbReference type="Proteomes" id="UP000076567">
    <property type="component" value="Unassembled WGS sequence"/>
</dbReference>
<proteinExistence type="predicted"/>
<sequence length="147" mass="17148">MWKRAMAFIVDFKMMMSLFFSAGIIIYVVFGYMMGVGEISFELIVQIFFLSILVTVFQYLFWNEESTIKLSGLAKVCIQYILLGIVLLGMSQVFQWFSVGSDTFYNMLILYHVIYVGAIFGFSIYFKVLGMKFNQKMLKFKEQNQGR</sequence>
<keyword evidence="3" id="KW-1185">Reference proteome</keyword>
<dbReference type="OrthoDB" id="2966433at2"/>
<feature type="transmembrane region" description="Helical" evidence="1">
    <location>
        <begin position="109"/>
        <end position="129"/>
    </location>
</feature>
<name>A0A163QAU5_9BACL</name>
<dbReference type="RefSeq" id="WP_066243028.1">
    <property type="nucleotide sequence ID" value="NZ_LRFC01000034.1"/>
</dbReference>
<feature type="transmembrane region" description="Helical" evidence="1">
    <location>
        <begin position="12"/>
        <end position="33"/>
    </location>
</feature>